<sequence>MFQVVISRAPFTQAAFDELHLRNKGENEVSVLRKMKEKCFCSKKRCWRLLSGYVPLIKFVRYYKWKEYTVSDIFAGLSIGTIHLPQALAFGLLASAKVENGLFASLWPALVYIIFGTSPHISMGTSAVICLLTASAIDKQGQAWAANQEDIQIQVRNGTIIDTIPEYLDFKEQIAMGLSLIVGIILVVMGVLRLGFITAYLSDSFFAAFTSAAAVHIGTTQLPPMLGITVPRFPGVFKLIYTYEAIFKVIQKANFAAIIIAIICIALIWFVKDFVNERYKQKLFAPIPIELFIVIFGTIASYFGNFQKKFGVPVVGNIPLGIPVPTVPTVGLSLASNYIGDAIIMAILIFAYTIAIAKICAKKHNYEVDDSQEMISYGICNLATSFLRCIPSCVSPPRAMVASSMNARTTLCGIFSCILMILVIMIVASLFKELPKAVLGIADCYKYWRVNKFDCLIWTCTFFCTVFIDIDMGLYIGVGVSALTVVFQTQFAKGYKLGYTKKDTALVEHKQYKDSSEIPGIKVFRFKSNLYYANAEIFRNSLYRKTVNPRKLLKGLKKREKRLQKLNEERMAQGLPPQEDNNFIMTGQGEKSSNNISYPNFTLLPADSVESVYPMSILKSSLQNGRHDLHSSPELTSLDTETDLKPGMNGLKRVQLSVVEKPLFTIDGSDINVANNAYLSRMTPVMRKRDADSLSRLKTSESVVSLYSIDFDDYEEDPEDGEELFTDEKLRQMRKIHHVIVDCSPINYIDASGTNVLTHIFSEYSHVSIKLYLAGCSAVIRSTMRKAGVFDKIPESHFFLDVHDAVSYAKPQRPEPIRPENMEDFTDAEAIENSRAVNG</sequence>
<evidence type="ECO:0000259" key="6">
    <source>
        <dbReference type="PROSITE" id="PS50801"/>
    </source>
</evidence>
<evidence type="ECO:0000256" key="1">
    <source>
        <dbReference type="ARBA" id="ARBA00004141"/>
    </source>
</evidence>
<keyword evidence="4 5" id="KW-0472">Membrane</keyword>
<evidence type="ECO:0000256" key="3">
    <source>
        <dbReference type="ARBA" id="ARBA00022989"/>
    </source>
</evidence>
<keyword evidence="3 5" id="KW-1133">Transmembrane helix</keyword>
<gene>
    <name evidence="7" type="ORF">CUNI_LOCUS21554</name>
</gene>
<dbReference type="AlphaFoldDB" id="A0A8S4AAI0"/>
<dbReference type="InterPro" id="IPR001902">
    <property type="entry name" value="SLC26A/SulP_fam"/>
</dbReference>
<feature type="domain" description="STAS" evidence="6">
    <location>
        <begin position="511"/>
        <end position="809"/>
    </location>
</feature>
<feature type="transmembrane region" description="Helical" evidence="5">
    <location>
        <begin position="106"/>
        <end position="132"/>
    </location>
</feature>
<feature type="transmembrane region" description="Helical" evidence="5">
    <location>
        <begin position="283"/>
        <end position="303"/>
    </location>
</feature>
<name>A0A8S4AAI0_9EUPU</name>
<dbReference type="GO" id="GO:0055085">
    <property type="term" value="P:transmembrane transport"/>
    <property type="evidence" value="ECO:0007669"/>
    <property type="project" value="InterPro"/>
</dbReference>
<feature type="transmembrane region" description="Helical" evidence="5">
    <location>
        <begin position="73"/>
        <end position="94"/>
    </location>
</feature>
<dbReference type="CDD" id="cd07042">
    <property type="entry name" value="STAS_SulP_like_sulfate_transporter"/>
    <property type="match status" value="1"/>
</dbReference>
<dbReference type="InterPro" id="IPR036513">
    <property type="entry name" value="STAS_dom_sf"/>
</dbReference>
<feature type="transmembrane region" description="Helical" evidence="5">
    <location>
        <begin position="178"/>
        <end position="201"/>
    </location>
</feature>
<dbReference type="OrthoDB" id="288203at2759"/>
<evidence type="ECO:0000256" key="4">
    <source>
        <dbReference type="ARBA" id="ARBA00023136"/>
    </source>
</evidence>
<feature type="transmembrane region" description="Helical" evidence="5">
    <location>
        <begin position="253"/>
        <end position="271"/>
    </location>
</feature>
<dbReference type="Pfam" id="PF00916">
    <property type="entry name" value="Sulfate_transp"/>
    <property type="match status" value="1"/>
</dbReference>
<dbReference type="InterPro" id="IPR002645">
    <property type="entry name" value="STAS_dom"/>
</dbReference>
<dbReference type="Pfam" id="PF01740">
    <property type="entry name" value="STAS"/>
    <property type="match status" value="1"/>
</dbReference>
<feature type="transmembrane region" description="Helical" evidence="5">
    <location>
        <begin position="410"/>
        <end position="431"/>
    </location>
</feature>
<keyword evidence="2 5" id="KW-0812">Transmembrane</keyword>
<dbReference type="PANTHER" id="PTHR11814">
    <property type="entry name" value="SULFATE TRANSPORTER"/>
    <property type="match status" value="1"/>
</dbReference>
<evidence type="ECO:0000313" key="7">
    <source>
        <dbReference type="EMBL" id="CAG5135996.1"/>
    </source>
</evidence>
<dbReference type="EMBL" id="CAJHNH020008477">
    <property type="protein sequence ID" value="CAG5135996.1"/>
    <property type="molecule type" value="Genomic_DNA"/>
</dbReference>
<comment type="subcellular location">
    <subcellularLocation>
        <location evidence="1">Membrane</location>
        <topology evidence="1">Multi-pass membrane protein</topology>
    </subcellularLocation>
</comment>
<dbReference type="PROSITE" id="PS50801">
    <property type="entry name" value="STAS"/>
    <property type="match status" value="1"/>
</dbReference>
<dbReference type="NCBIfam" id="TIGR00815">
    <property type="entry name" value="sulP"/>
    <property type="match status" value="1"/>
</dbReference>
<dbReference type="GO" id="GO:0016020">
    <property type="term" value="C:membrane"/>
    <property type="evidence" value="ECO:0007669"/>
    <property type="project" value="UniProtKB-SubCell"/>
</dbReference>
<keyword evidence="8" id="KW-1185">Reference proteome</keyword>
<feature type="transmembrane region" description="Helical" evidence="5">
    <location>
        <begin position="338"/>
        <end position="357"/>
    </location>
</feature>
<reference evidence="7" key="1">
    <citation type="submission" date="2021-04" db="EMBL/GenBank/DDBJ databases">
        <authorList>
            <consortium name="Molecular Ecology Group"/>
        </authorList>
    </citation>
    <scope>NUCLEOTIDE SEQUENCE</scope>
</reference>
<dbReference type="Proteomes" id="UP000678393">
    <property type="component" value="Unassembled WGS sequence"/>
</dbReference>
<comment type="caution">
    <text evidence="7">The sequence shown here is derived from an EMBL/GenBank/DDBJ whole genome shotgun (WGS) entry which is preliminary data.</text>
</comment>
<evidence type="ECO:0000313" key="8">
    <source>
        <dbReference type="Proteomes" id="UP000678393"/>
    </source>
</evidence>
<dbReference type="InterPro" id="IPR011547">
    <property type="entry name" value="SLC26A/SulP_dom"/>
</dbReference>
<dbReference type="SUPFAM" id="SSF52091">
    <property type="entry name" value="SpoIIaa-like"/>
    <property type="match status" value="1"/>
</dbReference>
<organism evidence="7 8">
    <name type="scientific">Candidula unifasciata</name>
    <dbReference type="NCBI Taxonomy" id="100452"/>
    <lineage>
        <taxon>Eukaryota</taxon>
        <taxon>Metazoa</taxon>
        <taxon>Spiralia</taxon>
        <taxon>Lophotrochozoa</taxon>
        <taxon>Mollusca</taxon>
        <taxon>Gastropoda</taxon>
        <taxon>Heterobranchia</taxon>
        <taxon>Euthyneura</taxon>
        <taxon>Panpulmonata</taxon>
        <taxon>Eupulmonata</taxon>
        <taxon>Stylommatophora</taxon>
        <taxon>Helicina</taxon>
        <taxon>Helicoidea</taxon>
        <taxon>Geomitridae</taxon>
        <taxon>Candidula</taxon>
    </lineage>
</organism>
<dbReference type="Gene3D" id="3.30.750.24">
    <property type="entry name" value="STAS domain"/>
    <property type="match status" value="1"/>
</dbReference>
<accession>A0A8S4AAI0</accession>
<evidence type="ECO:0000256" key="5">
    <source>
        <dbReference type="SAM" id="Phobius"/>
    </source>
</evidence>
<evidence type="ECO:0000256" key="2">
    <source>
        <dbReference type="ARBA" id="ARBA00022692"/>
    </source>
</evidence>
<proteinExistence type="predicted"/>
<protein>
    <recommendedName>
        <fullName evidence="6">STAS domain-containing protein</fullName>
    </recommendedName>
</protein>